<sequence length="515" mass="55552">MKNPNSIPLFQPHQIKRAIVLVLALLSHCSTEAQLDKLLFPGEAPERPVVVATTPVDGTIGVSPNSTVDILFSTAMDMQKTQDAFRLSSSTAQVEGSFTWEWNRLIFHPRSPLPGGKYTLSLGSAAESATGVDMGSDHVVLFYVGNDTEGPRFLSSSPTTGALDVDPSSVIRLSFSEAIAYASLADGLLVSPAFNYVISLENGGADVILTPSNPLQTGTTRITLNQRLTDTAGNALQNESTVVFTVGSDFIAPGVLSVRSGTQTLTENILTAGIQKTSPVEIRFSEAMDRISVEDSISLSPSTSLHYNWISNEEVHISALPALLPETRYELRITSTARDTEGNPLERTVQYPFLTDHPDSVRPRLIEVRQLASTSASIPCTDNSSRAAPLSALEAMSLIDTSQWIDVNSAAGAKTCVLQFRFLFSNEMIRASLVDAFSTSVVLHPTGDLISLQVHDLQMDPVDKRVMFVYLSGAFPPKGIGETPIIRFTLRGGDSGARDINGNTMGEDAHLYVSY</sequence>
<accession>A0A833GXM1</accession>
<evidence type="ECO:0000313" key="3">
    <source>
        <dbReference type="EMBL" id="KAB2929046.1"/>
    </source>
</evidence>
<dbReference type="Proteomes" id="UP000460298">
    <property type="component" value="Unassembled WGS sequence"/>
</dbReference>
<proteinExistence type="predicted"/>
<evidence type="ECO:0000256" key="1">
    <source>
        <dbReference type="ARBA" id="ARBA00022729"/>
    </source>
</evidence>
<dbReference type="InterPro" id="IPR014755">
    <property type="entry name" value="Cu-Rt/internalin_Ig-like"/>
</dbReference>
<dbReference type="EMBL" id="WBUI01000038">
    <property type="protein sequence ID" value="KAB2929046.1"/>
    <property type="molecule type" value="Genomic_DNA"/>
</dbReference>
<feature type="domain" description="SbsA Ig-like" evidence="2">
    <location>
        <begin position="147"/>
        <end position="245"/>
    </location>
</feature>
<dbReference type="InterPro" id="IPR032812">
    <property type="entry name" value="SbsA_Ig"/>
</dbReference>
<keyword evidence="1" id="KW-0732">Signal</keyword>
<reference evidence="3 4" key="1">
    <citation type="submission" date="2019-10" db="EMBL/GenBank/DDBJ databases">
        <title>Extracellular Electron Transfer in a Candidatus Methanoperedens spp. Enrichment Culture.</title>
        <authorList>
            <person name="Berger S."/>
            <person name="Rangel Shaw D."/>
            <person name="Berben T."/>
            <person name="In 'T Zandt M."/>
            <person name="Frank J."/>
            <person name="Reimann J."/>
            <person name="Jetten M.S.M."/>
            <person name="Welte C.U."/>
        </authorList>
    </citation>
    <scope>NUCLEOTIDE SEQUENCE [LARGE SCALE GENOMIC DNA]</scope>
    <source>
        <strain evidence="3">SB12</strain>
    </source>
</reference>
<evidence type="ECO:0000259" key="2">
    <source>
        <dbReference type="Pfam" id="PF13205"/>
    </source>
</evidence>
<gene>
    <name evidence="3" type="ORF">F9K24_21010</name>
</gene>
<feature type="domain" description="SbsA Ig-like" evidence="2">
    <location>
        <begin position="273"/>
        <end position="355"/>
    </location>
</feature>
<dbReference type="AlphaFoldDB" id="A0A833GXM1"/>
<dbReference type="Gene3D" id="2.60.40.1220">
    <property type="match status" value="1"/>
</dbReference>
<feature type="domain" description="SbsA Ig-like" evidence="2">
    <location>
        <begin position="46"/>
        <end position="137"/>
    </location>
</feature>
<dbReference type="Gene3D" id="2.60.40.3710">
    <property type="match status" value="2"/>
</dbReference>
<name>A0A833GXM1_9LEPT</name>
<dbReference type="Pfam" id="PF13205">
    <property type="entry name" value="Big_5"/>
    <property type="match status" value="3"/>
</dbReference>
<organism evidence="3 4">
    <name type="scientific">Leptonema illini</name>
    <dbReference type="NCBI Taxonomy" id="183"/>
    <lineage>
        <taxon>Bacteria</taxon>
        <taxon>Pseudomonadati</taxon>
        <taxon>Spirochaetota</taxon>
        <taxon>Spirochaetia</taxon>
        <taxon>Leptospirales</taxon>
        <taxon>Leptospiraceae</taxon>
        <taxon>Leptonema</taxon>
    </lineage>
</organism>
<evidence type="ECO:0000313" key="4">
    <source>
        <dbReference type="Proteomes" id="UP000460298"/>
    </source>
</evidence>
<comment type="caution">
    <text evidence="3">The sequence shown here is derived from an EMBL/GenBank/DDBJ whole genome shotgun (WGS) entry which is preliminary data.</text>
</comment>
<protein>
    <recommendedName>
        <fullName evidence="2">SbsA Ig-like domain-containing protein</fullName>
    </recommendedName>
</protein>